<sequence length="123" mass="14225">DKELAKETARQEQEKYNLKKALELQKQLDERKEFKGDLAHYIDWSDPKSSKKQKLDEQAEVQVDSDQKEDEIKKYMKIVPGKEIAIDAIPLATKPPVIVDWKITSEGRISSYHIIRADGSSKR</sequence>
<feature type="non-terminal residue" evidence="2">
    <location>
        <position position="1"/>
    </location>
</feature>
<dbReference type="EMBL" id="BKCJ011242312">
    <property type="protein sequence ID" value="GFD09003.1"/>
    <property type="molecule type" value="Genomic_DNA"/>
</dbReference>
<comment type="caution">
    <text evidence="2">The sequence shown here is derived from an EMBL/GenBank/DDBJ whole genome shotgun (WGS) entry which is preliminary data.</text>
</comment>
<feature type="region of interest" description="Disordered" evidence="1">
    <location>
        <begin position="43"/>
        <end position="66"/>
    </location>
</feature>
<reference evidence="2" key="1">
    <citation type="journal article" date="2019" name="Sci. Rep.">
        <title>Draft genome of Tanacetum cinerariifolium, the natural source of mosquito coil.</title>
        <authorList>
            <person name="Yamashiro T."/>
            <person name="Shiraishi A."/>
            <person name="Satake H."/>
            <person name="Nakayama K."/>
        </authorList>
    </citation>
    <scope>NUCLEOTIDE SEQUENCE</scope>
</reference>
<evidence type="ECO:0000256" key="1">
    <source>
        <dbReference type="SAM" id="MobiDB-lite"/>
    </source>
</evidence>
<protein>
    <submittedName>
        <fullName evidence="2">Uncharacterized protein</fullName>
    </submittedName>
</protein>
<proteinExistence type="predicted"/>
<accession>A0A699TH31</accession>
<gene>
    <name evidence="2" type="ORF">Tci_880972</name>
</gene>
<feature type="compositionally biased region" description="Basic and acidic residues" evidence="1">
    <location>
        <begin position="43"/>
        <end position="57"/>
    </location>
</feature>
<organism evidence="2">
    <name type="scientific">Tanacetum cinerariifolium</name>
    <name type="common">Dalmatian daisy</name>
    <name type="synonym">Chrysanthemum cinerariifolium</name>
    <dbReference type="NCBI Taxonomy" id="118510"/>
    <lineage>
        <taxon>Eukaryota</taxon>
        <taxon>Viridiplantae</taxon>
        <taxon>Streptophyta</taxon>
        <taxon>Embryophyta</taxon>
        <taxon>Tracheophyta</taxon>
        <taxon>Spermatophyta</taxon>
        <taxon>Magnoliopsida</taxon>
        <taxon>eudicotyledons</taxon>
        <taxon>Gunneridae</taxon>
        <taxon>Pentapetalae</taxon>
        <taxon>asterids</taxon>
        <taxon>campanulids</taxon>
        <taxon>Asterales</taxon>
        <taxon>Asteraceae</taxon>
        <taxon>Asteroideae</taxon>
        <taxon>Anthemideae</taxon>
        <taxon>Anthemidinae</taxon>
        <taxon>Tanacetum</taxon>
    </lineage>
</organism>
<evidence type="ECO:0000313" key="2">
    <source>
        <dbReference type="EMBL" id="GFD09003.1"/>
    </source>
</evidence>
<dbReference type="AlphaFoldDB" id="A0A699TH31"/>
<name>A0A699TH31_TANCI</name>